<keyword evidence="5" id="KW-1003">Cell membrane</keyword>
<comment type="caution">
    <text evidence="6">The sequence shown here is derived from an EMBL/GenBank/DDBJ whole genome shotgun (WGS) entry which is preliminary data.</text>
</comment>
<feature type="transmembrane region" description="Helical" evidence="5">
    <location>
        <begin position="101"/>
        <end position="119"/>
    </location>
</feature>
<evidence type="ECO:0000256" key="4">
    <source>
        <dbReference type="ARBA" id="ARBA00023136"/>
    </source>
</evidence>
<dbReference type="InterPro" id="IPR002781">
    <property type="entry name" value="TM_pro_TauE-like"/>
</dbReference>
<evidence type="ECO:0000313" key="6">
    <source>
        <dbReference type="EMBL" id="RAR47124.1"/>
    </source>
</evidence>
<dbReference type="PANTHER" id="PTHR43483:SF3">
    <property type="entry name" value="MEMBRANE TRANSPORTER PROTEIN HI_0806-RELATED"/>
    <property type="match status" value="1"/>
</dbReference>
<keyword evidence="7" id="KW-1185">Reference proteome</keyword>
<evidence type="ECO:0000256" key="5">
    <source>
        <dbReference type="RuleBase" id="RU363041"/>
    </source>
</evidence>
<keyword evidence="2 5" id="KW-0812">Transmembrane</keyword>
<dbReference type="RefSeq" id="WP_112086696.1">
    <property type="nucleotide sequence ID" value="NZ_QLSV01000011.1"/>
</dbReference>
<feature type="transmembrane region" description="Helical" evidence="5">
    <location>
        <begin position="73"/>
        <end position="89"/>
    </location>
</feature>
<reference evidence="6 7" key="1">
    <citation type="submission" date="2018-06" db="EMBL/GenBank/DDBJ databases">
        <title>Genomic Encyclopedia of Type Strains, Phase III (KMG-III): the genomes of soil and plant-associated and newly described type strains.</title>
        <authorList>
            <person name="Whitman W."/>
        </authorList>
    </citation>
    <scope>NUCLEOTIDE SEQUENCE [LARGE SCALE GENOMIC DNA]</scope>
    <source>
        <strain evidence="6 7">CGMCC 1.12504</strain>
    </source>
</reference>
<dbReference type="Pfam" id="PF01925">
    <property type="entry name" value="TauE"/>
    <property type="match status" value="1"/>
</dbReference>
<dbReference type="Proteomes" id="UP000249518">
    <property type="component" value="Unassembled WGS sequence"/>
</dbReference>
<feature type="transmembrane region" description="Helical" evidence="5">
    <location>
        <begin position="50"/>
        <end position="67"/>
    </location>
</feature>
<feature type="transmembrane region" description="Helical" evidence="5">
    <location>
        <begin position="6"/>
        <end position="38"/>
    </location>
</feature>
<gene>
    <name evidence="6" type="ORF">B0I10_11132</name>
</gene>
<evidence type="ECO:0000256" key="3">
    <source>
        <dbReference type="ARBA" id="ARBA00022989"/>
    </source>
</evidence>
<proteinExistence type="inferred from homology"/>
<comment type="subcellular location">
    <subcellularLocation>
        <location evidence="5">Cell membrane</location>
        <topology evidence="5">Multi-pass membrane protein</topology>
    </subcellularLocation>
    <subcellularLocation>
        <location evidence="1">Membrane</location>
        <topology evidence="1">Multi-pass membrane protein</topology>
    </subcellularLocation>
</comment>
<name>A0A328WTE9_9FLAO</name>
<keyword evidence="4 5" id="KW-0472">Membrane</keyword>
<dbReference type="GO" id="GO:0005886">
    <property type="term" value="C:plasma membrane"/>
    <property type="evidence" value="ECO:0007669"/>
    <property type="project" value="UniProtKB-SubCell"/>
</dbReference>
<evidence type="ECO:0000313" key="7">
    <source>
        <dbReference type="Proteomes" id="UP000249518"/>
    </source>
</evidence>
<dbReference type="AlphaFoldDB" id="A0A328WTE9"/>
<protein>
    <recommendedName>
        <fullName evidence="5">Probable membrane transporter protein</fullName>
    </recommendedName>
</protein>
<dbReference type="OrthoDB" id="595460at2"/>
<evidence type="ECO:0000256" key="1">
    <source>
        <dbReference type="ARBA" id="ARBA00004141"/>
    </source>
</evidence>
<accession>A0A328WTE9</accession>
<organism evidence="6 7">
    <name type="scientific">Flavobacterium lacus</name>
    <dbReference type="NCBI Taxonomy" id="1353778"/>
    <lineage>
        <taxon>Bacteria</taxon>
        <taxon>Pseudomonadati</taxon>
        <taxon>Bacteroidota</taxon>
        <taxon>Flavobacteriia</taxon>
        <taxon>Flavobacteriales</taxon>
        <taxon>Flavobacteriaceae</taxon>
        <taxon>Flavobacterium</taxon>
    </lineage>
</organism>
<sequence length="121" mass="12821">MTISTLIILLFIGLLAGILSGLIGIGGGIIMIPLLLLLGLTQHQSQGTSLAVLSVPVTALAAFNYYKEGYVDWKYAAVIAIFFVIGGYIGSKFAVQLDEKILKKIFGVILLLVAGKLILGK</sequence>
<evidence type="ECO:0000256" key="2">
    <source>
        <dbReference type="ARBA" id="ARBA00022692"/>
    </source>
</evidence>
<comment type="similarity">
    <text evidence="5">Belongs to the 4-toluene sulfonate uptake permease (TSUP) (TC 2.A.102) family.</text>
</comment>
<dbReference type="EMBL" id="QLSV01000011">
    <property type="protein sequence ID" value="RAR47124.1"/>
    <property type="molecule type" value="Genomic_DNA"/>
</dbReference>
<keyword evidence="3 5" id="KW-1133">Transmembrane helix</keyword>
<dbReference type="PANTHER" id="PTHR43483">
    <property type="entry name" value="MEMBRANE TRANSPORTER PROTEIN HI_0806-RELATED"/>
    <property type="match status" value="1"/>
</dbReference>